<proteinExistence type="predicted"/>
<dbReference type="RefSeq" id="WP_061899148.1">
    <property type="nucleotide sequence ID" value="NZ_LOBP01000046.1"/>
</dbReference>
<reference evidence="1 2" key="1">
    <citation type="submission" date="2015-12" db="EMBL/GenBank/DDBJ databases">
        <authorList>
            <person name="Tarr C.L."/>
            <person name="Gladney L.M."/>
        </authorList>
    </citation>
    <scope>NUCLEOTIDE SEQUENCE [LARGE SCALE GENOMIC DNA]</scope>
    <source>
        <strain evidence="1 2">1048-83</strain>
    </source>
</reference>
<name>A0ABR5W5N4_9VIBR</name>
<evidence type="ECO:0000313" key="2">
    <source>
        <dbReference type="Proteomes" id="UP000075609"/>
    </source>
</evidence>
<keyword evidence="2" id="KW-1185">Reference proteome</keyword>
<evidence type="ECO:0000313" key="1">
    <source>
        <dbReference type="EMBL" id="KYN90528.1"/>
    </source>
</evidence>
<dbReference type="Proteomes" id="UP000075609">
    <property type="component" value="Unassembled WGS sequence"/>
</dbReference>
<comment type="caution">
    <text evidence="1">The sequence shown here is derived from an EMBL/GenBank/DDBJ whole genome shotgun (WGS) entry which is preliminary data.</text>
</comment>
<protein>
    <submittedName>
        <fullName evidence="1">Uncharacterized protein</fullName>
    </submittedName>
</protein>
<sequence>MERYQMGMPVVRFVDENPYQAQADNASKLKAYSNAVQVVDQYLSKQLAAYEYGATNESRPYDF</sequence>
<dbReference type="EMBL" id="LOBP01000046">
    <property type="protein sequence ID" value="KYN90528.1"/>
    <property type="molecule type" value="Genomic_DNA"/>
</dbReference>
<gene>
    <name evidence="1" type="ORF">ATY35_09550</name>
</gene>
<organism evidence="1 2">
    <name type="scientific">Vibrio cidicii</name>
    <dbReference type="NCBI Taxonomy" id="1763883"/>
    <lineage>
        <taxon>Bacteria</taxon>
        <taxon>Pseudomonadati</taxon>
        <taxon>Pseudomonadota</taxon>
        <taxon>Gammaproteobacteria</taxon>
        <taxon>Vibrionales</taxon>
        <taxon>Vibrionaceae</taxon>
        <taxon>Vibrio</taxon>
    </lineage>
</organism>
<accession>A0ABR5W5N4</accession>